<name>A0ABR2GS51_9EUKA</name>
<proteinExistence type="predicted"/>
<protein>
    <recommendedName>
        <fullName evidence="3">GOLD domain-containing protein</fullName>
    </recommendedName>
</protein>
<sequence length="300" mass="34907">MSKGYDVSNDIITFYIRKGSEILNITELYIEEDYKFDSNDLYCKEMIDLKYLSKDEFQKNNYDIIDYIHNLFIRKSEADKKYALKSVYDEQINDFENRITTIEQDKDGDVFIKNNLYADDKMLYHNNLTDILVPMPIYEHPSSVNNFSITFPYPVVCGTITCKVSVSPISVYYKINIHFKNNEIINSDELSKPILFKNESYPFSVAYDSSSRIFTFNMDGAENWGSFYLQNQYPVDIFIFTSTYYIGNAIYSNDLLTSNADLSNKTTNELEKLVYSARRCQILESKIASLESRIAALEAK</sequence>
<evidence type="ECO:0000313" key="2">
    <source>
        <dbReference type="Proteomes" id="UP001470230"/>
    </source>
</evidence>
<organism evidence="1 2">
    <name type="scientific">Tritrichomonas musculus</name>
    <dbReference type="NCBI Taxonomy" id="1915356"/>
    <lineage>
        <taxon>Eukaryota</taxon>
        <taxon>Metamonada</taxon>
        <taxon>Parabasalia</taxon>
        <taxon>Tritrichomonadida</taxon>
        <taxon>Tritrichomonadidae</taxon>
        <taxon>Tritrichomonas</taxon>
    </lineage>
</organism>
<dbReference type="EMBL" id="JAPFFF010000063">
    <property type="protein sequence ID" value="KAK8836724.1"/>
    <property type="molecule type" value="Genomic_DNA"/>
</dbReference>
<evidence type="ECO:0008006" key="3">
    <source>
        <dbReference type="Google" id="ProtNLM"/>
    </source>
</evidence>
<accession>A0ABR2GS51</accession>
<comment type="caution">
    <text evidence="1">The sequence shown here is derived from an EMBL/GenBank/DDBJ whole genome shotgun (WGS) entry which is preliminary data.</text>
</comment>
<dbReference type="Proteomes" id="UP001470230">
    <property type="component" value="Unassembled WGS sequence"/>
</dbReference>
<evidence type="ECO:0000313" key="1">
    <source>
        <dbReference type="EMBL" id="KAK8836724.1"/>
    </source>
</evidence>
<gene>
    <name evidence="1" type="ORF">M9Y10_037240</name>
</gene>
<keyword evidence="2" id="KW-1185">Reference proteome</keyword>
<reference evidence="1 2" key="1">
    <citation type="submission" date="2024-04" db="EMBL/GenBank/DDBJ databases">
        <title>Tritrichomonas musculus Genome.</title>
        <authorList>
            <person name="Alves-Ferreira E."/>
            <person name="Grigg M."/>
            <person name="Lorenzi H."/>
            <person name="Galac M."/>
        </authorList>
    </citation>
    <scope>NUCLEOTIDE SEQUENCE [LARGE SCALE GENOMIC DNA]</scope>
    <source>
        <strain evidence="1 2">EAF2021</strain>
    </source>
</reference>